<evidence type="ECO:0000313" key="4">
    <source>
        <dbReference type="EMBL" id="NXK93849.1"/>
    </source>
</evidence>
<evidence type="ECO:0000313" key="5">
    <source>
        <dbReference type="Proteomes" id="UP000520463"/>
    </source>
</evidence>
<keyword evidence="5" id="KW-1185">Reference proteome</keyword>
<dbReference type="EMBL" id="VXAU01003913">
    <property type="protein sequence ID" value="NXK93849.1"/>
    <property type="molecule type" value="Genomic_DNA"/>
</dbReference>
<keyword evidence="2" id="KW-0677">Repeat</keyword>
<feature type="repeat" description="WD" evidence="1">
    <location>
        <begin position="16"/>
        <end position="57"/>
    </location>
</feature>
<name>A0A7L0NJV6_9PASS</name>
<dbReference type="SMART" id="SM01167">
    <property type="entry name" value="DUF1900"/>
    <property type="match status" value="1"/>
</dbReference>
<keyword evidence="1 2" id="KW-0853">WD repeat</keyword>
<dbReference type="Proteomes" id="UP000520463">
    <property type="component" value="Unassembled WGS sequence"/>
</dbReference>
<gene>
    <name evidence="4" type="primary">Coro2b</name>
    <name evidence="4" type="ORF">FORRUF_R07026</name>
</gene>
<comment type="caution">
    <text evidence="4">The sequence shown here is derived from an EMBL/GenBank/DDBJ whole genome shotgun (WGS) entry which is preliminary data.</text>
</comment>
<feature type="non-terminal residue" evidence="4">
    <location>
        <position position="311"/>
    </location>
</feature>
<dbReference type="InterPro" id="IPR001680">
    <property type="entry name" value="WD40_rpt"/>
</dbReference>
<feature type="coiled-coil region" evidence="3">
    <location>
        <begin position="280"/>
        <end position="307"/>
    </location>
</feature>
<dbReference type="PROSITE" id="PS50082">
    <property type="entry name" value="WD_REPEATS_2"/>
    <property type="match status" value="1"/>
</dbReference>
<dbReference type="Pfam" id="PF16300">
    <property type="entry name" value="WD40_4"/>
    <property type="match status" value="1"/>
</dbReference>
<proteinExistence type="inferred from homology"/>
<dbReference type="GO" id="GO:0051015">
    <property type="term" value="F:actin filament binding"/>
    <property type="evidence" value="ECO:0007669"/>
    <property type="project" value="TreeGrafter"/>
</dbReference>
<evidence type="ECO:0000256" key="3">
    <source>
        <dbReference type="SAM" id="Coils"/>
    </source>
</evidence>
<dbReference type="PANTHER" id="PTHR10856:SF17">
    <property type="entry name" value="CORONIN-2B"/>
    <property type="match status" value="1"/>
</dbReference>
<accession>A0A7L0NJV6</accession>
<evidence type="ECO:0000256" key="2">
    <source>
        <dbReference type="RuleBase" id="RU280818"/>
    </source>
</evidence>
<dbReference type="InterPro" id="IPR036322">
    <property type="entry name" value="WD40_repeat_dom_sf"/>
</dbReference>
<evidence type="ECO:0000256" key="1">
    <source>
        <dbReference type="PROSITE-ProRule" id="PRU00221"/>
    </source>
</evidence>
<dbReference type="Pfam" id="PF00400">
    <property type="entry name" value="WD40"/>
    <property type="match status" value="1"/>
</dbReference>
<organism evidence="4 5">
    <name type="scientific">Formicarius rufipectus</name>
    <dbReference type="NCBI Taxonomy" id="1118560"/>
    <lineage>
        <taxon>Eukaryota</taxon>
        <taxon>Metazoa</taxon>
        <taxon>Chordata</taxon>
        <taxon>Craniata</taxon>
        <taxon>Vertebrata</taxon>
        <taxon>Euteleostomi</taxon>
        <taxon>Archelosauria</taxon>
        <taxon>Archosauria</taxon>
        <taxon>Dinosauria</taxon>
        <taxon>Saurischia</taxon>
        <taxon>Theropoda</taxon>
        <taxon>Coelurosauria</taxon>
        <taxon>Aves</taxon>
        <taxon>Neognathae</taxon>
        <taxon>Neoaves</taxon>
        <taxon>Telluraves</taxon>
        <taxon>Australaves</taxon>
        <taxon>Passeriformes</taxon>
        <taxon>Formicariidae</taxon>
        <taxon>Formicarius</taxon>
    </lineage>
</organism>
<dbReference type="PANTHER" id="PTHR10856">
    <property type="entry name" value="CORONIN"/>
    <property type="match status" value="1"/>
</dbReference>
<dbReference type="SMART" id="SM00320">
    <property type="entry name" value="WD40"/>
    <property type="match status" value="2"/>
</dbReference>
<feature type="non-terminal residue" evidence="4">
    <location>
        <position position="1"/>
    </location>
</feature>
<dbReference type="SUPFAM" id="SSF50978">
    <property type="entry name" value="WD40 repeat-like"/>
    <property type="match status" value="1"/>
</dbReference>
<dbReference type="InterPro" id="IPR015505">
    <property type="entry name" value="Coronin"/>
</dbReference>
<keyword evidence="3" id="KW-0175">Coiled coil</keyword>
<reference evidence="4 5" key="1">
    <citation type="submission" date="2019-09" db="EMBL/GenBank/DDBJ databases">
        <title>Bird 10,000 Genomes (B10K) Project - Family phase.</title>
        <authorList>
            <person name="Zhang G."/>
        </authorList>
    </citation>
    <scope>NUCLEOTIDE SEQUENCE [LARGE SCALE GENOMIC DNA]</scope>
    <source>
        <strain evidence="4">B10K-DU-001-43</strain>
        <tissue evidence="4">Muscle</tissue>
    </source>
</reference>
<dbReference type="AlphaFoldDB" id="A0A7L0NJV6"/>
<dbReference type="Gene3D" id="2.130.10.10">
    <property type="entry name" value="YVTN repeat-like/Quinoprotein amine dehydrogenase"/>
    <property type="match status" value="1"/>
</dbReference>
<protein>
    <recommendedName>
        <fullName evidence="2">Coronin</fullName>
    </recommendedName>
</protein>
<comment type="similarity">
    <text evidence="2">Belongs to the WD repeat coronin family.</text>
</comment>
<sequence length="311" mass="34903">QVLIWNLDIGEPVKMIDCHTDVILCMSFNTDGSLLATTCKDKKLRVVEPRSGRVLQEANCKNHRVNRVVFLGSTKRLLTTGVSRWNTRQIALWDQVGAGTPSTPVGPPATPLCSPGPWGENPGLLLNNRGVWGLPVMGRRVGSPGVTICVSSAGVMPKHGLDVSACEVFRFYKLITLKGLIEPISMIVPRRSETYQEDIYPMTPGTEPALTPDEWLSGVNRDPILMSLKEGYKRTSKIVFKAPVREKKSVVVNGIDLLENVPPRTENELLRMFFRQQDEIRRLKDELSQKDIRIRQLQLELKNLRNSPKNN</sequence>
<dbReference type="OrthoDB" id="1850764at2759"/>
<dbReference type="InterPro" id="IPR015943">
    <property type="entry name" value="WD40/YVTN_repeat-like_dom_sf"/>
</dbReference>